<gene>
    <name evidence="3" type="ORF">Dacsa_1260</name>
</gene>
<feature type="transmembrane region" description="Helical" evidence="1">
    <location>
        <begin position="248"/>
        <end position="267"/>
    </location>
</feature>
<accession>K9YTX5</accession>
<dbReference type="KEGG" id="dsl:Dacsa_1260"/>
<sequence>MQTLAFPKETTDTIKTHALFLGETIDCHSLEKNYECIATLPSVVKVGERGIAVLFPYGVVVLFGFSEQEETTFRKDLLSYVSESFPNPETETVEIKLNPEKSERVKNGVLCLKKYSVEHLQIVADVLGKTVVLAHYETKLASVFDQVEPFTASLQKNYQLTRPGKELLHELGSTFLFQYKMVARVEIIDKPELLWEVPELENLYLRLEDEYEIRERHQALERKLDLIYRTSQTVLELMEHKTSLRVEWYIVILIVVEIVLSVYELFIRDLLL</sequence>
<evidence type="ECO:0000313" key="3">
    <source>
        <dbReference type="EMBL" id="AFZ49957.1"/>
    </source>
</evidence>
<keyword evidence="1" id="KW-1133">Transmembrane helix</keyword>
<keyword evidence="1" id="KW-0472">Membrane</keyword>
<dbReference type="AlphaFoldDB" id="K9YTX5"/>
<name>K9YTX5_DACS8</name>
<protein>
    <recommendedName>
        <fullName evidence="2">DUF155 domain-containing protein</fullName>
    </recommendedName>
</protein>
<dbReference type="Proteomes" id="UP000010482">
    <property type="component" value="Chromosome"/>
</dbReference>
<feature type="domain" description="DUF155" evidence="2">
    <location>
        <begin position="53"/>
        <end position="221"/>
    </location>
</feature>
<dbReference type="EMBL" id="CP003944">
    <property type="protein sequence ID" value="AFZ49957.1"/>
    <property type="molecule type" value="Genomic_DNA"/>
</dbReference>
<keyword evidence="4" id="KW-1185">Reference proteome</keyword>
<reference evidence="3" key="1">
    <citation type="submission" date="2012-04" db="EMBL/GenBank/DDBJ databases">
        <title>Finished genome of Dactylococcopsis salina PCC 8305.</title>
        <authorList>
            <consortium name="US DOE Joint Genome Institute"/>
            <person name="Gugger M."/>
            <person name="Coursin T."/>
            <person name="Rippka R."/>
            <person name="Tandeau De Marsac N."/>
            <person name="Huntemann M."/>
            <person name="Wei C.-L."/>
            <person name="Han J."/>
            <person name="Detter J.C."/>
            <person name="Han C."/>
            <person name="Tapia R."/>
            <person name="Daligault H."/>
            <person name="Chen A."/>
            <person name="Krypides N."/>
            <person name="Mavromatis K."/>
            <person name="Markowitz V."/>
            <person name="Szeto E."/>
            <person name="Ivanova N."/>
            <person name="Ovchinnikova G."/>
            <person name="Pagani I."/>
            <person name="Pati A."/>
            <person name="Goodwin L."/>
            <person name="Peters L."/>
            <person name="Pitluck S."/>
            <person name="Woyke T."/>
            <person name="Kerfeld C."/>
        </authorList>
    </citation>
    <scope>NUCLEOTIDE SEQUENCE [LARGE SCALE GENOMIC DNA]</scope>
    <source>
        <strain evidence="3">PCC 8305</strain>
    </source>
</reference>
<dbReference type="PATRIC" id="fig|13035.3.peg.1415"/>
<dbReference type="InterPro" id="IPR051624">
    <property type="entry name" value="RMD1/Sad1-interacting"/>
</dbReference>
<dbReference type="RefSeq" id="WP_015228963.1">
    <property type="nucleotide sequence ID" value="NC_019780.1"/>
</dbReference>
<organism evidence="3 4">
    <name type="scientific">Dactylococcopsis salina (strain PCC 8305)</name>
    <name type="common">Myxobactron salinum</name>
    <dbReference type="NCBI Taxonomy" id="13035"/>
    <lineage>
        <taxon>Bacteria</taxon>
        <taxon>Bacillati</taxon>
        <taxon>Cyanobacteriota</taxon>
        <taxon>Cyanophyceae</taxon>
        <taxon>Nodosilineales</taxon>
        <taxon>Cymatolegaceae</taxon>
        <taxon>Dactylococcopsis</taxon>
    </lineage>
</organism>
<evidence type="ECO:0000313" key="4">
    <source>
        <dbReference type="Proteomes" id="UP000010482"/>
    </source>
</evidence>
<dbReference type="eggNOG" id="COG1723">
    <property type="taxonomic scope" value="Bacteria"/>
</dbReference>
<dbReference type="Pfam" id="PF02582">
    <property type="entry name" value="DUF155"/>
    <property type="match status" value="1"/>
</dbReference>
<proteinExistence type="predicted"/>
<dbReference type="PANTHER" id="PTHR16255:SF1">
    <property type="entry name" value="REQUIRED FOR MEIOTIC NUCLEAR DIVISION PROTEIN 1 HOMOLOG"/>
    <property type="match status" value="1"/>
</dbReference>
<dbReference type="HOGENOM" id="CLU_011220_2_1_3"/>
<dbReference type="InterPro" id="IPR003734">
    <property type="entry name" value="DUF155"/>
</dbReference>
<dbReference type="OrthoDB" id="529323at2"/>
<keyword evidence="1" id="KW-0812">Transmembrane</keyword>
<dbReference type="PANTHER" id="PTHR16255">
    <property type="entry name" value="REQUIRED FOR MEIOTIC NUCLEAR DIVISION PROTEIN 1 HOMOLOG"/>
    <property type="match status" value="1"/>
</dbReference>
<evidence type="ECO:0000256" key="1">
    <source>
        <dbReference type="SAM" id="Phobius"/>
    </source>
</evidence>
<evidence type="ECO:0000259" key="2">
    <source>
        <dbReference type="Pfam" id="PF02582"/>
    </source>
</evidence>